<reference evidence="9" key="2">
    <citation type="submission" date="2025-08" db="UniProtKB">
        <authorList>
            <consortium name="Ensembl"/>
        </authorList>
    </citation>
    <scope>IDENTIFICATION</scope>
    <source>
        <strain evidence="9">Thoroughbred</strain>
    </source>
</reference>
<proteinExistence type="inferred from homology"/>
<evidence type="ECO:0000256" key="6">
    <source>
        <dbReference type="ARBA" id="ARBA00023136"/>
    </source>
</evidence>
<organism evidence="9 10">
    <name type="scientific">Equus caballus</name>
    <name type="common">Horse</name>
    <dbReference type="NCBI Taxonomy" id="9796"/>
    <lineage>
        <taxon>Eukaryota</taxon>
        <taxon>Metazoa</taxon>
        <taxon>Chordata</taxon>
        <taxon>Craniata</taxon>
        <taxon>Vertebrata</taxon>
        <taxon>Euteleostomi</taxon>
        <taxon>Mammalia</taxon>
        <taxon>Eutheria</taxon>
        <taxon>Laurasiatheria</taxon>
        <taxon>Perissodactyla</taxon>
        <taxon>Equidae</taxon>
        <taxon>Equus</taxon>
    </lineage>
</organism>
<protein>
    <submittedName>
        <fullName evidence="9">Transmembrane protein 176B</fullName>
    </submittedName>
</protein>
<keyword evidence="6 8" id="KW-0472">Membrane</keyword>
<keyword evidence="10" id="KW-1185">Reference proteome</keyword>
<gene>
    <name evidence="9 11" type="primary">TMEM176B</name>
</gene>
<evidence type="ECO:0000313" key="10">
    <source>
        <dbReference type="Proteomes" id="UP000002281"/>
    </source>
</evidence>
<keyword evidence="3" id="KW-0597">Phosphoprotein</keyword>
<evidence type="ECO:0000256" key="8">
    <source>
        <dbReference type="SAM" id="Phobius"/>
    </source>
</evidence>
<evidence type="ECO:0000256" key="4">
    <source>
        <dbReference type="ARBA" id="ARBA00022692"/>
    </source>
</evidence>
<feature type="region of interest" description="Disordered" evidence="7">
    <location>
        <begin position="1"/>
        <end position="28"/>
    </location>
</feature>
<dbReference type="Proteomes" id="UP000002281">
    <property type="component" value="Chromosome 4"/>
</dbReference>
<feature type="transmembrane region" description="Helical" evidence="8">
    <location>
        <begin position="297"/>
        <end position="322"/>
    </location>
</feature>
<dbReference type="AlphaFoldDB" id="A0A3Q2GYU0"/>
<dbReference type="ExpressionAtlas" id="A0A3Q2GYU0">
    <property type="expression patterns" value="baseline"/>
</dbReference>
<dbReference type="PANTHER" id="PTHR15756:SF7">
    <property type="entry name" value="TRANSMEMBRANE PROTEIN 176B"/>
    <property type="match status" value="1"/>
</dbReference>
<reference evidence="9 10" key="1">
    <citation type="journal article" date="2009" name="Science">
        <title>Genome sequence, comparative analysis, and population genetics of the domestic horse.</title>
        <authorList>
            <consortium name="Broad Institute Genome Sequencing Platform"/>
            <consortium name="Broad Institute Whole Genome Assembly Team"/>
            <person name="Wade C.M."/>
            <person name="Giulotto E."/>
            <person name="Sigurdsson S."/>
            <person name="Zoli M."/>
            <person name="Gnerre S."/>
            <person name="Imsland F."/>
            <person name="Lear T.L."/>
            <person name="Adelson D.L."/>
            <person name="Bailey E."/>
            <person name="Bellone R.R."/>
            <person name="Bloecker H."/>
            <person name="Distl O."/>
            <person name="Edgar R.C."/>
            <person name="Garber M."/>
            <person name="Leeb T."/>
            <person name="Mauceli E."/>
            <person name="MacLeod J.N."/>
            <person name="Penedo M.C.T."/>
            <person name="Raison J.M."/>
            <person name="Sharpe T."/>
            <person name="Vogel J."/>
            <person name="Andersson L."/>
            <person name="Antczak D.F."/>
            <person name="Biagi T."/>
            <person name="Binns M.M."/>
            <person name="Chowdhary B.P."/>
            <person name="Coleman S.J."/>
            <person name="Della Valle G."/>
            <person name="Fryc S."/>
            <person name="Guerin G."/>
            <person name="Hasegawa T."/>
            <person name="Hill E.W."/>
            <person name="Jurka J."/>
            <person name="Kiialainen A."/>
            <person name="Lindgren G."/>
            <person name="Liu J."/>
            <person name="Magnani E."/>
            <person name="Mickelson J.R."/>
            <person name="Murray J."/>
            <person name="Nergadze S.G."/>
            <person name="Onofrio R."/>
            <person name="Pedroni S."/>
            <person name="Piras M.F."/>
            <person name="Raudsepp T."/>
            <person name="Rocchi M."/>
            <person name="Roeed K.H."/>
            <person name="Ryder O.A."/>
            <person name="Searle S."/>
            <person name="Skow L."/>
            <person name="Swinburne J.E."/>
            <person name="Syvaenen A.C."/>
            <person name="Tozaki T."/>
            <person name="Valberg S.J."/>
            <person name="Vaudin M."/>
            <person name="White J.R."/>
            <person name="Zody M.C."/>
            <person name="Lander E.S."/>
            <person name="Lindblad-Toh K."/>
        </authorList>
    </citation>
    <scope>NUCLEOTIDE SEQUENCE [LARGE SCALE GENOMIC DNA]</scope>
    <source>
        <strain evidence="9 10">Thoroughbred</strain>
    </source>
</reference>
<evidence type="ECO:0000256" key="7">
    <source>
        <dbReference type="SAM" id="MobiDB-lite"/>
    </source>
</evidence>
<sequence length="363" mass="38632">MEARLVGLQREASQNSAGQRGPSGVFQPPEDHWALVLESLGARWVAWETSELTSPGKPHEAVVSPTTTWVLSSRSAPPRPALLCGCQKTAAGTMTQNMVTLNGVDVASTLPQPTHINIHIHQESALAQLLKAGGSLKELFSRPRDSGPSKARKSYGQLALGVTQILLGAVSCALGAFLYFGPWTELRASGCALWAGSVAITAGAGTIVHEKHRGKLSGWVSGLLTLAGVATAVAAVVFCVNSLTWQSDGFVYIDTVCDPPAPAFTTTGYRWMQRSYGSSWRKDYCKVYMQMLMNLFLGIRALLLAVCVLQVIVSLASLGVGLRSLCGQSSRPLDEEGSEKKLLGENSVPPSPSKEKTTAAIIL</sequence>
<evidence type="ECO:0000256" key="5">
    <source>
        <dbReference type="ARBA" id="ARBA00022989"/>
    </source>
</evidence>
<evidence type="ECO:0000313" key="11">
    <source>
        <dbReference type="VGNC" id="VGNC:24226"/>
    </source>
</evidence>
<evidence type="ECO:0000256" key="3">
    <source>
        <dbReference type="ARBA" id="ARBA00022553"/>
    </source>
</evidence>
<feature type="transmembrane region" description="Helical" evidence="8">
    <location>
        <begin position="186"/>
        <end position="208"/>
    </location>
</feature>
<reference evidence="9" key="3">
    <citation type="submission" date="2025-09" db="UniProtKB">
        <authorList>
            <consortium name="Ensembl"/>
        </authorList>
    </citation>
    <scope>IDENTIFICATION</scope>
    <source>
        <strain evidence="9">Thoroughbred</strain>
    </source>
</reference>
<comment type="similarity">
    <text evidence="2">Belongs to the TMEM176 family.</text>
</comment>
<feature type="region of interest" description="Disordered" evidence="7">
    <location>
        <begin position="329"/>
        <end position="359"/>
    </location>
</feature>
<dbReference type="GO" id="GO:0016020">
    <property type="term" value="C:membrane"/>
    <property type="evidence" value="ECO:0007669"/>
    <property type="project" value="UniProtKB-SubCell"/>
</dbReference>
<feature type="transmembrane region" description="Helical" evidence="8">
    <location>
        <begin position="158"/>
        <end position="180"/>
    </location>
</feature>
<feature type="compositionally biased region" description="Basic and acidic residues" evidence="7">
    <location>
        <begin position="332"/>
        <end position="343"/>
    </location>
</feature>
<dbReference type="Pfam" id="PF04103">
    <property type="entry name" value="CD20"/>
    <property type="match status" value="1"/>
</dbReference>
<accession>A0A3Q2GYU0</accession>
<dbReference type="PANTHER" id="PTHR15756">
    <property type="entry name" value="LR8/HCA112"/>
    <property type="match status" value="1"/>
</dbReference>
<dbReference type="GeneTree" id="ENSGT00530000064074"/>
<evidence type="ECO:0000256" key="1">
    <source>
        <dbReference type="ARBA" id="ARBA00004141"/>
    </source>
</evidence>
<dbReference type="Bgee" id="ENSECAG00000020204">
    <property type="expression patterns" value="Expressed in synovial membrane of synovial joint and 21 other cell types or tissues"/>
</dbReference>
<dbReference type="Ensembl" id="ENSECAT00000044271.2">
    <property type="protein sequence ID" value="ENSECAP00000025796.2"/>
    <property type="gene ID" value="ENSECAG00000020204.4"/>
</dbReference>
<evidence type="ECO:0000256" key="2">
    <source>
        <dbReference type="ARBA" id="ARBA00006022"/>
    </source>
</evidence>
<keyword evidence="4 8" id="KW-0812">Transmembrane</keyword>
<dbReference type="InterPro" id="IPR007237">
    <property type="entry name" value="CD20-like"/>
</dbReference>
<dbReference type="InterPro" id="IPR009281">
    <property type="entry name" value="TMEM176A/TMEM176B"/>
</dbReference>
<evidence type="ECO:0000313" key="9">
    <source>
        <dbReference type="Ensembl" id="ENSECAP00000025796.2"/>
    </source>
</evidence>
<name>A0A3Q2GYU0_HORSE</name>
<dbReference type="VGNC" id="VGNC:24226">
    <property type="gene designation" value="TMEM176B"/>
</dbReference>
<feature type="transmembrane region" description="Helical" evidence="8">
    <location>
        <begin position="220"/>
        <end position="243"/>
    </location>
</feature>
<comment type="subcellular location">
    <subcellularLocation>
        <location evidence="1">Membrane</location>
        <topology evidence="1">Multi-pass membrane protein</topology>
    </subcellularLocation>
</comment>
<keyword evidence="5 8" id="KW-1133">Transmembrane helix</keyword>